<dbReference type="GO" id="GO:0016301">
    <property type="term" value="F:kinase activity"/>
    <property type="evidence" value="ECO:0007669"/>
    <property type="project" value="UniProtKB-KW"/>
</dbReference>
<accession>A0A9X1WDP7</accession>
<dbReference type="AlphaFoldDB" id="A0A9X1WDP7"/>
<dbReference type="RefSeq" id="WP_244357553.1">
    <property type="nucleotide sequence ID" value="NZ_JAJNNZ010000008.1"/>
</dbReference>
<organism evidence="4 5">
    <name type="scientific">Vibrio gelatinilyticus</name>
    <dbReference type="NCBI Taxonomy" id="2893468"/>
    <lineage>
        <taxon>Bacteria</taxon>
        <taxon>Pseudomonadati</taxon>
        <taxon>Pseudomonadota</taxon>
        <taxon>Gammaproteobacteria</taxon>
        <taxon>Vibrionales</taxon>
        <taxon>Vibrionaceae</taxon>
        <taxon>Vibrio</taxon>
    </lineage>
</organism>
<dbReference type="Gene3D" id="3.40.1190.20">
    <property type="match status" value="1"/>
</dbReference>
<keyword evidence="5" id="KW-1185">Reference proteome</keyword>
<evidence type="ECO:0000256" key="1">
    <source>
        <dbReference type="ARBA" id="ARBA00022679"/>
    </source>
</evidence>
<protein>
    <submittedName>
        <fullName evidence="4">PfkB family carbohydrate kinase</fullName>
    </submittedName>
</protein>
<dbReference type="EMBL" id="JAJNNZ010000008">
    <property type="protein sequence ID" value="MCJ2377510.1"/>
    <property type="molecule type" value="Genomic_DNA"/>
</dbReference>
<evidence type="ECO:0000313" key="4">
    <source>
        <dbReference type="EMBL" id="MCJ2377510.1"/>
    </source>
</evidence>
<dbReference type="Pfam" id="PF13412">
    <property type="entry name" value="HTH_24"/>
    <property type="match status" value="1"/>
</dbReference>
<comment type="caution">
    <text evidence="4">The sequence shown here is derived from an EMBL/GenBank/DDBJ whole genome shotgun (WGS) entry which is preliminary data.</text>
</comment>
<dbReference type="InterPro" id="IPR036388">
    <property type="entry name" value="WH-like_DNA-bd_sf"/>
</dbReference>
<dbReference type="Gene3D" id="1.10.10.10">
    <property type="entry name" value="Winged helix-like DNA-binding domain superfamily/Winged helix DNA-binding domain"/>
    <property type="match status" value="1"/>
</dbReference>
<dbReference type="Pfam" id="PF00294">
    <property type="entry name" value="PfkB"/>
    <property type="match status" value="1"/>
</dbReference>
<reference evidence="4" key="1">
    <citation type="submission" date="2021-11" db="EMBL/GenBank/DDBJ databases">
        <title>Vibrio ZSDE26 sp. nov. and Vibrio ZSDZ34 sp. nov., isolated from coastal seawater in Qingdao.</title>
        <authorList>
            <person name="Zhang P."/>
        </authorList>
    </citation>
    <scope>NUCLEOTIDE SEQUENCE</scope>
    <source>
        <strain evidence="4">ZSDZ34</strain>
    </source>
</reference>
<dbReference type="PROSITE" id="PS00584">
    <property type="entry name" value="PFKB_KINASES_2"/>
    <property type="match status" value="1"/>
</dbReference>
<dbReference type="InterPro" id="IPR036390">
    <property type="entry name" value="WH_DNA-bd_sf"/>
</dbReference>
<dbReference type="InterPro" id="IPR002173">
    <property type="entry name" value="Carboh/pur_kinase_PfkB_CS"/>
</dbReference>
<dbReference type="PANTHER" id="PTHR10584:SF166">
    <property type="entry name" value="RIBOKINASE"/>
    <property type="match status" value="1"/>
</dbReference>
<feature type="domain" description="Carbohydrate kinase PfkB" evidence="3">
    <location>
        <begin position="59"/>
        <end position="347"/>
    </location>
</feature>
<dbReference type="GO" id="GO:0005829">
    <property type="term" value="C:cytosol"/>
    <property type="evidence" value="ECO:0007669"/>
    <property type="project" value="TreeGrafter"/>
</dbReference>
<dbReference type="CDD" id="cd01941">
    <property type="entry name" value="YeiC_kinase_like"/>
    <property type="match status" value="1"/>
</dbReference>
<dbReference type="PROSITE" id="PS00583">
    <property type="entry name" value="PFKB_KINASES_1"/>
    <property type="match status" value="1"/>
</dbReference>
<dbReference type="InterPro" id="IPR011611">
    <property type="entry name" value="PfkB_dom"/>
</dbReference>
<keyword evidence="1" id="KW-0808">Transferase</keyword>
<dbReference type="PANTHER" id="PTHR10584">
    <property type="entry name" value="SUGAR KINASE"/>
    <property type="match status" value="1"/>
</dbReference>
<dbReference type="InterPro" id="IPR029056">
    <property type="entry name" value="Ribokinase-like"/>
</dbReference>
<dbReference type="SUPFAM" id="SSF53613">
    <property type="entry name" value="Ribokinase-like"/>
    <property type="match status" value="1"/>
</dbReference>
<sequence>MTEREQQVLDILKNDPLIQQNVLAEKLGCSRSAVAGHIMNLMRKGFIQGKGYIIAPEKYAVVIGGANMDLCGRSDNTLIVGDSNPGSLTSSAGGVGRNIADNMGRLGSSVQFIGVVGGDAWGEQLLQSCRNAHVGVEHSLVMSGRTSSNYLSIHGPDGEMQLALNDMKLIDELNSEQLAKRSGVLNRSSAIVIDANLSDSALDYLFHAHGDKAILVDPVSSVKASKLIPYLSHIHTLKPNRLEAELLSGVTINSDEDLPTVANTLHGKGVKHILISLGAKGAYASVDGVGQRISAEKTQVNNVTGAGDALMAGLSHGFLQGWSWDETVNFALGAARLALLANTTINSVMSEQAVHNLLEESFTC</sequence>
<evidence type="ECO:0000313" key="5">
    <source>
        <dbReference type="Proteomes" id="UP001139488"/>
    </source>
</evidence>
<evidence type="ECO:0000259" key="3">
    <source>
        <dbReference type="Pfam" id="PF00294"/>
    </source>
</evidence>
<evidence type="ECO:0000256" key="2">
    <source>
        <dbReference type="ARBA" id="ARBA00022777"/>
    </source>
</evidence>
<gene>
    <name evidence="4" type="ORF">LNL84_11770</name>
</gene>
<keyword evidence="2 4" id="KW-0418">Kinase</keyword>
<proteinExistence type="predicted"/>
<name>A0A9X1WDP7_9VIBR</name>
<dbReference type="SUPFAM" id="SSF46785">
    <property type="entry name" value="Winged helix' DNA-binding domain"/>
    <property type="match status" value="1"/>
</dbReference>
<dbReference type="Proteomes" id="UP001139488">
    <property type="component" value="Unassembled WGS sequence"/>
</dbReference>